<name>A0A498JXA8_MALDO</name>
<reference evidence="4 5" key="1">
    <citation type="submission" date="2018-10" db="EMBL/GenBank/DDBJ databases">
        <title>A high-quality apple genome assembly.</title>
        <authorList>
            <person name="Hu J."/>
        </authorList>
    </citation>
    <scope>NUCLEOTIDE SEQUENCE [LARGE SCALE GENOMIC DNA]</scope>
    <source>
        <strain evidence="5">cv. HFTH1</strain>
        <tissue evidence="4">Young leaf</tissue>
    </source>
</reference>
<feature type="region of interest" description="Disordered" evidence="3">
    <location>
        <begin position="139"/>
        <end position="159"/>
    </location>
</feature>
<evidence type="ECO:0000256" key="2">
    <source>
        <dbReference type="ARBA" id="ARBA00022801"/>
    </source>
</evidence>
<comment type="caution">
    <text evidence="4">The sequence shown here is derived from an EMBL/GenBank/DDBJ whole genome shotgun (WGS) entry which is preliminary data.</text>
</comment>
<dbReference type="STRING" id="3750.A0A498JXA8"/>
<protein>
    <submittedName>
        <fullName evidence="4">Uncharacterized protein</fullName>
    </submittedName>
</protein>
<accession>A0A498JXA8</accession>
<dbReference type="EMBL" id="RDQH01000331">
    <property type="protein sequence ID" value="RXH98414.1"/>
    <property type="molecule type" value="Genomic_DNA"/>
</dbReference>
<dbReference type="Proteomes" id="UP000290289">
    <property type="component" value="Chromosome 5"/>
</dbReference>
<dbReference type="AlphaFoldDB" id="A0A498JXA8"/>
<dbReference type="GO" id="GO:0008783">
    <property type="term" value="F:agmatinase activity"/>
    <property type="evidence" value="ECO:0007669"/>
    <property type="project" value="TreeGrafter"/>
</dbReference>
<organism evidence="4 5">
    <name type="scientific">Malus domestica</name>
    <name type="common">Apple</name>
    <name type="synonym">Pyrus malus</name>
    <dbReference type="NCBI Taxonomy" id="3750"/>
    <lineage>
        <taxon>Eukaryota</taxon>
        <taxon>Viridiplantae</taxon>
        <taxon>Streptophyta</taxon>
        <taxon>Embryophyta</taxon>
        <taxon>Tracheophyta</taxon>
        <taxon>Spermatophyta</taxon>
        <taxon>Magnoliopsida</taxon>
        <taxon>eudicotyledons</taxon>
        <taxon>Gunneridae</taxon>
        <taxon>Pentapetalae</taxon>
        <taxon>rosids</taxon>
        <taxon>fabids</taxon>
        <taxon>Rosales</taxon>
        <taxon>Rosaceae</taxon>
        <taxon>Amygdaloideae</taxon>
        <taxon>Maleae</taxon>
        <taxon>Malus</taxon>
    </lineage>
</organism>
<evidence type="ECO:0000256" key="1">
    <source>
        <dbReference type="ARBA" id="ARBA00022723"/>
    </source>
</evidence>
<keyword evidence="5" id="KW-1185">Reference proteome</keyword>
<evidence type="ECO:0000313" key="5">
    <source>
        <dbReference type="Proteomes" id="UP000290289"/>
    </source>
</evidence>
<dbReference type="InterPro" id="IPR006035">
    <property type="entry name" value="Ureohydrolase"/>
</dbReference>
<proteinExistence type="predicted"/>
<dbReference type="PANTHER" id="PTHR11358:SF26">
    <property type="entry name" value="GUANIDINO ACID HYDROLASE, MITOCHONDRIAL"/>
    <property type="match status" value="1"/>
</dbReference>
<evidence type="ECO:0000256" key="3">
    <source>
        <dbReference type="SAM" id="MobiDB-lite"/>
    </source>
</evidence>
<keyword evidence="2" id="KW-0378">Hydrolase</keyword>
<dbReference type="GO" id="GO:0046872">
    <property type="term" value="F:metal ion binding"/>
    <property type="evidence" value="ECO:0007669"/>
    <property type="project" value="UniProtKB-KW"/>
</dbReference>
<dbReference type="PANTHER" id="PTHR11358">
    <property type="entry name" value="ARGINASE/AGMATINASE"/>
    <property type="match status" value="1"/>
</dbReference>
<evidence type="ECO:0000313" key="4">
    <source>
        <dbReference type="EMBL" id="RXH98414.1"/>
    </source>
</evidence>
<keyword evidence="1" id="KW-0479">Metal-binding</keyword>
<dbReference type="GO" id="GO:0033389">
    <property type="term" value="P:putrescine biosynthetic process from arginine, via agmatine"/>
    <property type="evidence" value="ECO:0007669"/>
    <property type="project" value="TreeGrafter"/>
</dbReference>
<sequence length="159" mass="17083">MIDCGSYHMDAWLLQSPNLLAFGSLVHSWTLELVLVNWVLFGFVQGELVRALGGVVASTSLLGVPLGHNSSFLQGPTFAPPRIREAIWCGSTNSTTEEGEVNSLKEEVTTLRGQVAAQGERMNIILQALAMSGLQIPTMPAPNVAPPSTSQPFHPDDTE</sequence>
<gene>
    <name evidence="4" type="ORF">DVH24_010739</name>
</gene>